<dbReference type="EMBL" id="BN001456">
    <property type="protein sequence ID" value="CBL43362.1"/>
    <property type="molecule type" value="Genomic_DNA"/>
</dbReference>
<dbReference type="InterPro" id="IPR001447">
    <property type="entry name" value="Arylamine_N-AcTrfase"/>
</dbReference>
<dbReference type="PANTHER" id="PTHR11786:SF0">
    <property type="entry name" value="ARYLAMINE N-ACETYLTRANSFERASE 4-RELATED"/>
    <property type="match status" value="1"/>
</dbReference>
<evidence type="ECO:0000313" key="2">
    <source>
        <dbReference type="EMBL" id="CBL43362.1"/>
    </source>
</evidence>
<reference evidence="3 4" key="1">
    <citation type="journal article" date="2008" name="Nature">
        <title>The genome of the choanoflagellate Monosiga brevicollis and the origin of metazoans.</title>
        <authorList>
            <consortium name="JGI Sequencing"/>
            <person name="King N."/>
            <person name="Westbrook M.J."/>
            <person name="Young S.L."/>
            <person name="Kuo A."/>
            <person name="Abedin M."/>
            <person name="Chapman J."/>
            <person name="Fairclough S."/>
            <person name="Hellsten U."/>
            <person name="Isogai Y."/>
            <person name="Letunic I."/>
            <person name="Marr M."/>
            <person name="Pincus D."/>
            <person name="Putnam N."/>
            <person name="Rokas A."/>
            <person name="Wright K.J."/>
            <person name="Zuzow R."/>
            <person name="Dirks W."/>
            <person name="Good M."/>
            <person name="Goodstein D."/>
            <person name="Lemons D."/>
            <person name="Li W."/>
            <person name="Lyons J.B."/>
            <person name="Morris A."/>
            <person name="Nichols S."/>
            <person name="Richter D.J."/>
            <person name="Salamov A."/>
            <person name="Bork P."/>
            <person name="Lim W.A."/>
            <person name="Manning G."/>
            <person name="Miller W.T."/>
            <person name="McGinnis W."/>
            <person name="Shapiro H."/>
            <person name="Tjian R."/>
            <person name="Grigoriev I.V."/>
            <person name="Rokhsar D."/>
        </authorList>
    </citation>
    <scope>NUCLEOTIDE SEQUENCE [LARGE SCALE GENOMIC DNA]</scope>
    <source>
        <strain evidence="3">MX1</strain>
        <strain evidence="4">MX1 / ATCC 50154</strain>
    </source>
</reference>
<dbReference type="AlphaFoldDB" id="A9UWI1"/>
<dbReference type="GO" id="GO:0016407">
    <property type="term" value="F:acetyltransferase activity"/>
    <property type="evidence" value="ECO:0007669"/>
    <property type="project" value="InterPro"/>
</dbReference>
<protein>
    <submittedName>
        <fullName evidence="2">Arylamine N-acetyltransferase 1</fullName>
    </submittedName>
</protein>
<evidence type="ECO:0000313" key="3">
    <source>
        <dbReference type="EMBL" id="EDQ90049.1"/>
    </source>
</evidence>
<evidence type="ECO:0000313" key="4">
    <source>
        <dbReference type="Proteomes" id="UP000001357"/>
    </source>
</evidence>
<dbReference type="GeneID" id="5890167"/>
<keyword evidence="2" id="KW-0808">Transferase</keyword>
<dbReference type="InterPro" id="IPR038765">
    <property type="entry name" value="Papain-like_cys_pep_sf"/>
</dbReference>
<dbReference type="SUPFAM" id="SSF54001">
    <property type="entry name" value="Cysteine proteinases"/>
    <property type="match status" value="1"/>
</dbReference>
<organism evidence="3 4">
    <name type="scientific">Monosiga brevicollis</name>
    <name type="common">Choanoflagellate</name>
    <dbReference type="NCBI Taxonomy" id="81824"/>
    <lineage>
        <taxon>Eukaryota</taxon>
        <taxon>Choanoflagellata</taxon>
        <taxon>Craspedida</taxon>
        <taxon>Salpingoecidae</taxon>
        <taxon>Monosiga</taxon>
    </lineage>
</organism>
<sequence>MAEQVERFAGLKAVESMGLTADELSFYFAAVGVAKKSAKPSLTQLRQLHRAHILAFPFCNLSCFAGNGGRIDAQALLPRFAMGYGGYCFEHNRLFAAVLTTLGYEFEARDARMWLDDGEHLRKPYVPTRGHMLLLVRVPDAPPKDVYLCDLGFLRQAPLEPLLLQTEEPQRSGRVLTRLDRTVVQAPLSAREEYTLWYQPPSTGMWRRAYSFDRTAAFDWTDVVPINMFVQEHSESIFADHLVLERQINEALHVRLLMLELTETRVVWGPDPNDVKLETRVSTLASPDALRTALARCFNIHLPPNVCALLFDLEHSTSWSQKQRLRQRLRAVWHFPLPSHAA</sequence>
<accession>A9UWI1</accession>
<keyword evidence="4" id="KW-1185">Reference proteome</keyword>
<dbReference type="Proteomes" id="UP000001357">
    <property type="component" value="Unassembled WGS sequence"/>
</dbReference>
<dbReference type="EMBL" id="CH991548">
    <property type="protein sequence ID" value="EDQ90049.1"/>
    <property type="molecule type" value="Genomic_DNA"/>
</dbReference>
<dbReference type="KEGG" id="mbr:MONBRDRAFT_7289"/>
<comment type="similarity">
    <text evidence="1">Belongs to the arylamine N-acetyltransferase family.</text>
</comment>
<gene>
    <name evidence="2" type="primary">nat1</name>
    <name evidence="3" type="ORF">MONBRDRAFT_7289</name>
</gene>
<dbReference type="RefSeq" id="XP_001744816.1">
    <property type="nucleotide sequence ID" value="XM_001744764.1"/>
</dbReference>
<dbReference type="InterPro" id="IPR053710">
    <property type="entry name" value="Arylamine_NAT_domain_sf"/>
</dbReference>
<dbReference type="Gene3D" id="3.30.2140.20">
    <property type="match status" value="1"/>
</dbReference>
<dbReference type="Pfam" id="PF00797">
    <property type="entry name" value="Acetyltransf_2"/>
    <property type="match status" value="1"/>
</dbReference>
<dbReference type="STRING" id="81824.A9UWI1"/>
<dbReference type="PANTHER" id="PTHR11786">
    <property type="entry name" value="N-HYDROXYARYLAMINE O-ACETYLTRANSFERASE"/>
    <property type="match status" value="1"/>
</dbReference>
<dbReference type="InParanoid" id="A9UWI1"/>
<evidence type="ECO:0000256" key="1">
    <source>
        <dbReference type="ARBA" id="ARBA00006547"/>
    </source>
</evidence>
<reference evidence="2" key="2">
    <citation type="journal article" date="2010" name="FEBS Lett.">
        <title>Comparative genomic and phylogenetic investigation of the xenobiotic metabolizing arylamine N-acetyltransferase enzyme family.</title>
        <authorList>
            <person name="Glenn A.E."/>
            <person name="Karagianni E.P."/>
            <person name="Ulndreaj A."/>
            <person name="Boukouvala S."/>
        </authorList>
    </citation>
    <scope>NUCLEOTIDE SEQUENCE</scope>
    <source>
        <strain evidence="2">MX1</strain>
    </source>
</reference>
<name>A9UWI1_MONBE</name>
<proteinExistence type="inferred from homology"/>